<dbReference type="SUPFAM" id="SSF46785">
    <property type="entry name" value="Winged helix' DNA-binding domain"/>
    <property type="match status" value="1"/>
</dbReference>
<keyword evidence="6" id="KW-1185">Reference proteome</keyword>
<dbReference type="PROSITE" id="PS50949">
    <property type="entry name" value="HTH_GNTR"/>
    <property type="match status" value="1"/>
</dbReference>
<dbReference type="Gene3D" id="1.20.120.530">
    <property type="entry name" value="GntR ligand-binding domain-like"/>
    <property type="match status" value="1"/>
</dbReference>
<dbReference type="InterPro" id="IPR036388">
    <property type="entry name" value="WH-like_DNA-bd_sf"/>
</dbReference>
<dbReference type="AlphaFoldDB" id="A0A853G057"/>
<evidence type="ECO:0000256" key="1">
    <source>
        <dbReference type="ARBA" id="ARBA00023015"/>
    </source>
</evidence>
<keyword evidence="3" id="KW-0804">Transcription</keyword>
<dbReference type="GO" id="GO:0003677">
    <property type="term" value="F:DNA binding"/>
    <property type="evidence" value="ECO:0007669"/>
    <property type="project" value="UniProtKB-KW"/>
</dbReference>
<comment type="caution">
    <text evidence="5">The sequence shown here is derived from an EMBL/GenBank/DDBJ whole genome shotgun (WGS) entry which is preliminary data.</text>
</comment>
<dbReference type="EMBL" id="JACCEM010000015">
    <property type="protein sequence ID" value="NYT51745.1"/>
    <property type="molecule type" value="Genomic_DNA"/>
</dbReference>
<dbReference type="Pfam" id="PF07729">
    <property type="entry name" value="FCD"/>
    <property type="match status" value="1"/>
</dbReference>
<sequence length="240" mass="26973">MDTLSHSVTETLREWILQGMLAPGERLEEIPLAKKLGVSRTPVRAALALLGNDGLLEHQPKRGYTVRVYKFEEVMGAYEVRSVLEGLACRRAAQRGLDESTQDELLACLAQGDAILACGRLRPEDHAPYQQVNVRIHNAILHAADNSWVTRFATQAQTTPFASDRIMLWDDYETIYRSHGDHHRIVEAIIKRDAARAEALMREHVYYAGVILTNNYERLARQETPPGAPARLKQGLLAQP</sequence>
<dbReference type="Pfam" id="PF00392">
    <property type="entry name" value="GntR"/>
    <property type="match status" value="1"/>
</dbReference>
<evidence type="ECO:0000259" key="4">
    <source>
        <dbReference type="PROSITE" id="PS50949"/>
    </source>
</evidence>
<evidence type="ECO:0000256" key="3">
    <source>
        <dbReference type="ARBA" id="ARBA00023163"/>
    </source>
</evidence>
<evidence type="ECO:0000313" key="5">
    <source>
        <dbReference type="EMBL" id="NYT51745.1"/>
    </source>
</evidence>
<dbReference type="PANTHER" id="PTHR43537:SF51">
    <property type="entry name" value="HTH-TYPE TRANSCRIPTIONAL REGULATOR LGOR-RELATED"/>
    <property type="match status" value="1"/>
</dbReference>
<dbReference type="InterPro" id="IPR008920">
    <property type="entry name" value="TF_FadR/GntR_C"/>
</dbReference>
<dbReference type="PANTHER" id="PTHR43537">
    <property type="entry name" value="TRANSCRIPTIONAL REGULATOR, GNTR FAMILY"/>
    <property type="match status" value="1"/>
</dbReference>
<accession>A0A853G057</accession>
<protein>
    <submittedName>
        <fullName evidence="5">GntR family transcriptional regulator</fullName>
    </submittedName>
</protein>
<evidence type="ECO:0000313" key="6">
    <source>
        <dbReference type="Proteomes" id="UP000559809"/>
    </source>
</evidence>
<feature type="domain" description="HTH gntR-type" evidence="4">
    <location>
        <begin position="2"/>
        <end position="69"/>
    </location>
</feature>
<dbReference type="InterPro" id="IPR036390">
    <property type="entry name" value="WH_DNA-bd_sf"/>
</dbReference>
<dbReference type="InterPro" id="IPR011711">
    <property type="entry name" value="GntR_C"/>
</dbReference>
<dbReference type="Proteomes" id="UP000559809">
    <property type="component" value="Unassembled WGS sequence"/>
</dbReference>
<organism evidence="5 6">
    <name type="scientific">Parapusillimonas granuli</name>
    <dbReference type="NCBI Taxonomy" id="380911"/>
    <lineage>
        <taxon>Bacteria</taxon>
        <taxon>Pseudomonadati</taxon>
        <taxon>Pseudomonadota</taxon>
        <taxon>Betaproteobacteria</taxon>
        <taxon>Burkholderiales</taxon>
        <taxon>Alcaligenaceae</taxon>
        <taxon>Parapusillimonas</taxon>
    </lineage>
</organism>
<reference evidence="5 6" key="1">
    <citation type="submission" date="2020-07" db="EMBL/GenBank/DDBJ databases">
        <title>Taxonomic revisions and descriptions of new bacterial species based on genomic comparisons in the high-G+C-content subgroup of the family Alcaligenaceae.</title>
        <authorList>
            <person name="Szabo A."/>
            <person name="Felfoldi T."/>
        </authorList>
    </citation>
    <scope>NUCLEOTIDE SEQUENCE [LARGE SCALE GENOMIC DNA]</scope>
    <source>
        <strain evidence="5 6">LMG 24012</strain>
    </source>
</reference>
<gene>
    <name evidence="5" type="ORF">H0A72_20730</name>
</gene>
<evidence type="ECO:0000256" key="2">
    <source>
        <dbReference type="ARBA" id="ARBA00023125"/>
    </source>
</evidence>
<dbReference type="CDD" id="cd07377">
    <property type="entry name" value="WHTH_GntR"/>
    <property type="match status" value="1"/>
</dbReference>
<dbReference type="SMART" id="SM00345">
    <property type="entry name" value="HTH_GNTR"/>
    <property type="match status" value="1"/>
</dbReference>
<dbReference type="InterPro" id="IPR000524">
    <property type="entry name" value="Tscrpt_reg_HTH_GntR"/>
</dbReference>
<proteinExistence type="predicted"/>
<keyword evidence="1" id="KW-0805">Transcription regulation</keyword>
<name>A0A853G057_9BURK</name>
<dbReference type="GO" id="GO:0003700">
    <property type="term" value="F:DNA-binding transcription factor activity"/>
    <property type="evidence" value="ECO:0007669"/>
    <property type="project" value="InterPro"/>
</dbReference>
<keyword evidence="2" id="KW-0238">DNA-binding</keyword>
<dbReference type="Gene3D" id="1.10.10.10">
    <property type="entry name" value="Winged helix-like DNA-binding domain superfamily/Winged helix DNA-binding domain"/>
    <property type="match status" value="1"/>
</dbReference>
<dbReference type="SUPFAM" id="SSF48008">
    <property type="entry name" value="GntR ligand-binding domain-like"/>
    <property type="match status" value="1"/>
</dbReference>
<dbReference type="SMART" id="SM00895">
    <property type="entry name" value="FCD"/>
    <property type="match status" value="1"/>
</dbReference>